<reference evidence="1 2" key="1">
    <citation type="submission" date="2018-04" db="EMBL/GenBank/DDBJ databases">
        <title>Genomic Encyclopedia of Archaeal and Bacterial Type Strains, Phase II (KMG-II): from individual species to whole genera.</title>
        <authorList>
            <person name="Goeker M."/>
        </authorList>
    </citation>
    <scope>NUCLEOTIDE SEQUENCE [LARGE SCALE GENOMIC DNA]</scope>
    <source>
        <strain evidence="1 2">DSM 22902</strain>
    </source>
</reference>
<dbReference type="RefSeq" id="WP_107781343.1">
    <property type="nucleotide sequence ID" value="NZ_QBKG01000002.1"/>
</dbReference>
<gene>
    <name evidence="1" type="ORF">C8P65_102117</name>
</gene>
<evidence type="ECO:0000313" key="2">
    <source>
        <dbReference type="Proteomes" id="UP000243985"/>
    </source>
</evidence>
<proteinExistence type="predicted"/>
<dbReference type="GeneID" id="84580091"/>
<comment type="caution">
    <text evidence="1">The sequence shown here is derived from an EMBL/GenBank/DDBJ whole genome shotgun (WGS) entry which is preliminary data.</text>
</comment>
<dbReference type="EMBL" id="QBKG01000002">
    <property type="protein sequence ID" value="PTX08075.1"/>
    <property type="molecule type" value="Genomic_DNA"/>
</dbReference>
<protein>
    <recommendedName>
        <fullName evidence="3">DUF3221 domain-containing protein</fullName>
    </recommendedName>
</protein>
<dbReference type="PROSITE" id="PS51257">
    <property type="entry name" value="PROKAR_LIPOPROTEIN"/>
    <property type="match status" value="1"/>
</dbReference>
<sequence length="99" mass="11471">MKKALIFLGLSLLFFSCGKKNNEQTNKTEVIIGFVVDKEMITAHTTFHFVGKVRTSTYHPAKYYMYVANKEGTNKIIIYENDYKEYNVGDYVKVTVKNE</sequence>
<dbReference type="AlphaFoldDB" id="A0A2T5XX79"/>
<accession>A0A2T5XX79</accession>
<name>A0A2T5XX79_9FLAO</name>
<evidence type="ECO:0008006" key="3">
    <source>
        <dbReference type="Google" id="ProtNLM"/>
    </source>
</evidence>
<organism evidence="1 2">
    <name type="scientific">Capnocytophaga leadbetteri</name>
    <dbReference type="NCBI Taxonomy" id="327575"/>
    <lineage>
        <taxon>Bacteria</taxon>
        <taxon>Pseudomonadati</taxon>
        <taxon>Bacteroidota</taxon>
        <taxon>Flavobacteriia</taxon>
        <taxon>Flavobacteriales</taxon>
        <taxon>Flavobacteriaceae</taxon>
        <taxon>Capnocytophaga</taxon>
    </lineage>
</organism>
<evidence type="ECO:0000313" key="1">
    <source>
        <dbReference type="EMBL" id="PTX08075.1"/>
    </source>
</evidence>
<dbReference type="Proteomes" id="UP000243985">
    <property type="component" value="Unassembled WGS sequence"/>
</dbReference>